<evidence type="ECO:0000313" key="1">
    <source>
        <dbReference type="EMBL" id="ELR06522.1"/>
    </source>
</evidence>
<dbReference type="Proteomes" id="UP000011064">
    <property type="component" value="Unassembled WGS sequence"/>
</dbReference>
<evidence type="ECO:0000313" key="2">
    <source>
        <dbReference type="Proteomes" id="UP000011064"/>
    </source>
</evidence>
<dbReference type="AlphaFoldDB" id="L8G057"/>
<dbReference type="InParanoid" id="L8G057"/>
<name>L8G057_PSED2</name>
<reference evidence="2" key="1">
    <citation type="submission" date="2010-09" db="EMBL/GenBank/DDBJ databases">
        <title>The genome sequence of Geomyces destructans 20631-21.</title>
        <authorList>
            <consortium name="The Broad Institute Genome Sequencing Platform"/>
            <person name="Cuomo C.A."/>
            <person name="Blehert D.S."/>
            <person name="Lorch J.M."/>
            <person name="Young S.K."/>
            <person name="Zeng Q."/>
            <person name="Gargeya S."/>
            <person name="Fitzgerald M."/>
            <person name="Haas B."/>
            <person name="Abouelleil A."/>
            <person name="Alvarado L."/>
            <person name="Arachchi H.M."/>
            <person name="Berlin A."/>
            <person name="Brown A."/>
            <person name="Chapman S.B."/>
            <person name="Chen Z."/>
            <person name="Dunbar C."/>
            <person name="Freedman E."/>
            <person name="Gearin G."/>
            <person name="Gellesch M."/>
            <person name="Goldberg J."/>
            <person name="Griggs A."/>
            <person name="Gujja S."/>
            <person name="Heiman D."/>
            <person name="Howarth C."/>
            <person name="Larson L."/>
            <person name="Lui A."/>
            <person name="MacDonald P.J.P."/>
            <person name="Montmayeur A."/>
            <person name="Murphy C."/>
            <person name="Neiman D."/>
            <person name="Pearson M."/>
            <person name="Priest M."/>
            <person name="Roberts A."/>
            <person name="Saif S."/>
            <person name="Shea T."/>
            <person name="Shenoy N."/>
            <person name="Sisk P."/>
            <person name="Stolte C."/>
            <person name="Sykes S."/>
            <person name="Wortman J."/>
            <person name="Nusbaum C."/>
            <person name="Birren B."/>
        </authorList>
    </citation>
    <scope>NUCLEOTIDE SEQUENCE [LARGE SCALE GENOMIC DNA]</scope>
    <source>
        <strain evidence="2">ATCC MYA-4855 / 20631-21</strain>
    </source>
</reference>
<keyword evidence="2" id="KW-1185">Reference proteome</keyword>
<protein>
    <submittedName>
        <fullName evidence="1">Uncharacterized protein</fullName>
    </submittedName>
</protein>
<proteinExistence type="predicted"/>
<organism evidence="1 2">
    <name type="scientific">Pseudogymnoascus destructans (strain ATCC MYA-4855 / 20631-21)</name>
    <name type="common">Bat white-nose syndrome fungus</name>
    <name type="synonym">Geomyces destructans</name>
    <dbReference type="NCBI Taxonomy" id="658429"/>
    <lineage>
        <taxon>Eukaryota</taxon>
        <taxon>Fungi</taxon>
        <taxon>Dikarya</taxon>
        <taxon>Ascomycota</taxon>
        <taxon>Pezizomycotina</taxon>
        <taxon>Leotiomycetes</taxon>
        <taxon>Thelebolales</taxon>
        <taxon>Thelebolaceae</taxon>
        <taxon>Pseudogymnoascus</taxon>
    </lineage>
</organism>
<gene>
    <name evidence="1" type="ORF">GMDG_02157</name>
</gene>
<sequence>MAMTTANDDNGALVCGGKSANNGCELISSPSLSVLGNRHVLSITDNLVLHSNVRIDVASGGTTDLWGHGSLDLLAANEASNVVDLSIASYLDHLRANLLHKRESVTDSNTSEEETYLEVAIVRVHLPSRADWANPLKSIGSTSGSSGVGIALVGKTDDPLWSTDDLHRR</sequence>
<dbReference type="EMBL" id="GL573197">
    <property type="protein sequence ID" value="ELR06522.1"/>
    <property type="molecule type" value="Genomic_DNA"/>
</dbReference>
<dbReference type="VEuPathDB" id="FungiDB:GMDG_02157"/>
<accession>L8G057</accession>
<dbReference type="HOGENOM" id="CLU_1579210_0_0_1"/>